<dbReference type="NCBIfam" id="NF005480">
    <property type="entry name" value="PRK07081.1"/>
    <property type="match status" value="1"/>
</dbReference>
<dbReference type="InterPro" id="IPR009081">
    <property type="entry name" value="PP-bd_ACP"/>
</dbReference>
<sequence length="86" mass="9492">MNERIRTILRENARLPINVDTLSDDANLYDAGLSSHASVNVMLALEDEFEVEFPARFLNRASFSSIANIQHALSELVGDSSLIGND</sequence>
<dbReference type="Gene3D" id="1.10.1200.10">
    <property type="entry name" value="ACP-like"/>
    <property type="match status" value="1"/>
</dbReference>
<accession>A0ABQ3V2J8</accession>
<dbReference type="InterPro" id="IPR036736">
    <property type="entry name" value="ACP-like_sf"/>
</dbReference>
<evidence type="ECO:0000313" key="3">
    <source>
        <dbReference type="Proteomes" id="UP000654345"/>
    </source>
</evidence>
<protein>
    <recommendedName>
        <fullName evidence="1">Carrier domain-containing protein</fullName>
    </recommendedName>
</protein>
<dbReference type="RefSeq" id="WP_201375356.1">
    <property type="nucleotide sequence ID" value="NZ_BNJG01000003.1"/>
</dbReference>
<gene>
    <name evidence="2" type="ORF">KSB_76230</name>
</gene>
<evidence type="ECO:0000259" key="1">
    <source>
        <dbReference type="PROSITE" id="PS50075"/>
    </source>
</evidence>
<dbReference type="SUPFAM" id="SSF47336">
    <property type="entry name" value="ACP-like"/>
    <property type="match status" value="1"/>
</dbReference>
<dbReference type="PROSITE" id="PS50075">
    <property type="entry name" value="CARRIER"/>
    <property type="match status" value="1"/>
</dbReference>
<keyword evidence="3" id="KW-1185">Reference proteome</keyword>
<dbReference type="Proteomes" id="UP000654345">
    <property type="component" value="Unassembled WGS sequence"/>
</dbReference>
<comment type="caution">
    <text evidence="2">The sequence shown here is derived from an EMBL/GenBank/DDBJ whole genome shotgun (WGS) entry which is preliminary data.</text>
</comment>
<dbReference type="Pfam" id="PF00550">
    <property type="entry name" value="PP-binding"/>
    <property type="match status" value="1"/>
</dbReference>
<evidence type="ECO:0000313" key="2">
    <source>
        <dbReference type="EMBL" id="GHO59148.1"/>
    </source>
</evidence>
<organism evidence="2 3">
    <name type="scientific">Ktedonobacter robiniae</name>
    <dbReference type="NCBI Taxonomy" id="2778365"/>
    <lineage>
        <taxon>Bacteria</taxon>
        <taxon>Bacillati</taxon>
        <taxon>Chloroflexota</taxon>
        <taxon>Ktedonobacteria</taxon>
        <taxon>Ktedonobacterales</taxon>
        <taxon>Ktedonobacteraceae</taxon>
        <taxon>Ktedonobacter</taxon>
    </lineage>
</organism>
<feature type="domain" description="Carrier" evidence="1">
    <location>
        <begin position="1"/>
        <end position="77"/>
    </location>
</feature>
<name>A0ABQ3V2J8_9CHLR</name>
<dbReference type="EMBL" id="BNJG01000003">
    <property type="protein sequence ID" value="GHO59148.1"/>
    <property type="molecule type" value="Genomic_DNA"/>
</dbReference>
<proteinExistence type="predicted"/>
<reference evidence="2 3" key="1">
    <citation type="journal article" date="2021" name="Int. J. Syst. Evol. Microbiol.">
        <title>Reticulibacter mediterranei gen. nov., sp. nov., within the new family Reticulibacteraceae fam. nov., and Ktedonospora formicarum gen. nov., sp. nov., Ktedonobacter robiniae sp. nov., Dictyobacter formicarum sp. nov. and Dictyobacter arantiisoli sp. nov., belonging to the class Ktedonobacteria.</title>
        <authorList>
            <person name="Yabe S."/>
            <person name="Zheng Y."/>
            <person name="Wang C.M."/>
            <person name="Sakai Y."/>
            <person name="Abe K."/>
            <person name="Yokota A."/>
            <person name="Donadio S."/>
            <person name="Cavaletti L."/>
            <person name="Monciardini P."/>
        </authorList>
    </citation>
    <scope>NUCLEOTIDE SEQUENCE [LARGE SCALE GENOMIC DNA]</scope>
    <source>
        <strain evidence="2 3">SOSP1-30</strain>
    </source>
</reference>